<dbReference type="InterPro" id="IPR029063">
    <property type="entry name" value="SAM-dependent_MTases_sf"/>
</dbReference>
<dbReference type="PANTHER" id="PTHR43591">
    <property type="entry name" value="METHYLTRANSFERASE"/>
    <property type="match status" value="1"/>
</dbReference>
<accession>A0ABP6N077</accession>
<dbReference type="InterPro" id="IPR013216">
    <property type="entry name" value="Methyltransf_11"/>
</dbReference>
<protein>
    <submittedName>
        <fullName evidence="2">Class I SAM-dependent methyltransferase</fullName>
    </submittedName>
</protein>
<evidence type="ECO:0000313" key="2">
    <source>
        <dbReference type="EMBL" id="GAA3130568.1"/>
    </source>
</evidence>
<sequence length="237" mass="25284">MLDYDAEAARYDATRGGVPRAEAAARAVLGLLPAEAGTLLDVGCGTGLVTSRIVRPGLRVLGLDASIGMARLARDRLGHRVLLGDGRDLPFATASLDAVCAIWLLHLIPGVPETVAECARVLRPGGVLITTVDKDAARQADDIGRVLAPYRTRGVRDRRDLVIACGERHGLRLAAETTFTGHGQGRSPLQTAELVEAGFYASVLARADEVRERLAALPDPSVPRPDPVYRVVCLRRS</sequence>
<dbReference type="SUPFAM" id="SSF53335">
    <property type="entry name" value="S-adenosyl-L-methionine-dependent methyltransferases"/>
    <property type="match status" value="1"/>
</dbReference>
<keyword evidence="2" id="KW-0808">Transferase</keyword>
<dbReference type="PANTHER" id="PTHR43591:SF99">
    <property type="entry name" value="OS06G0646000 PROTEIN"/>
    <property type="match status" value="1"/>
</dbReference>
<organism evidence="2 3">
    <name type="scientific">Planomonospora alba</name>
    <dbReference type="NCBI Taxonomy" id="161354"/>
    <lineage>
        <taxon>Bacteria</taxon>
        <taxon>Bacillati</taxon>
        <taxon>Actinomycetota</taxon>
        <taxon>Actinomycetes</taxon>
        <taxon>Streptosporangiales</taxon>
        <taxon>Streptosporangiaceae</taxon>
        <taxon>Planomonospora</taxon>
    </lineage>
</organism>
<comment type="caution">
    <text evidence="2">The sequence shown here is derived from an EMBL/GenBank/DDBJ whole genome shotgun (WGS) entry which is preliminary data.</text>
</comment>
<dbReference type="GO" id="GO:0008168">
    <property type="term" value="F:methyltransferase activity"/>
    <property type="evidence" value="ECO:0007669"/>
    <property type="project" value="UniProtKB-KW"/>
</dbReference>
<keyword evidence="3" id="KW-1185">Reference proteome</keyword>
<dbReference type="CDD" id="cd02440">
    <property type="entry name" value="AdoMet_MTases"/>
    <property type="match status" value="1"/>
</dbReference>
<dbReference type="Proteomes" id="UP001500320">
    <property type="component" value="Unassembled WGS sequence"/>
</dbReference>
<dbReference type="GO" id="GO:0032259">
    <property type="term" value="P:methylation"/>
    <property type="evidence" value="ECO:0007669"/>
    <property type="project" value="UniProtKB-KW"/>
</dbReference>
<keyword evidence="2" id="KW-0489">Methyltransferase</keyword>
<name>A0ABP6N077_9ACTN</name>
<dbReference type="Gene3D" id="3.40.50.150">
    <property type="entry name" value="Vaccinia Virus protein VP39"/>
    <property type="match status" value="1"/>
</dbReference>
<feature type="domain" description="Methyltransferase type 11" evidence="1">
    <location>
        <begin position="40"/>
        <end position="129"/>
    </location>
</feature>
<dbReference type="RefSeq" id="WP_344858359.1">
    <property type="nucleotide sequence ID" value="NZ_BAAAUT010000014.1"/>
</dbReference>
<gene>
    <name evidence="2" type="ORF">GCM10010466_21520</name>
</gene>
<dbReference type="Pfam" id="PF08241">
    <property type="entry name" value="Methyltransf_11"/>
    <property type="match status" value="1"/>
</dbReference>
<proteinExistence type="predicted"/>
<evidence type="ECO:0000259" key="1">
    <source>
        <dbReference type="Pfam" id="PF08241"/>
    </source>
</evidence>
<dbReference type="EMBL" id="BAAAUT010000014">
    <property type="protein sequence ID" value="GAA3130568.1"/>
    <property type="molecule type" value="Genomic_DNA"/>
</dbReference>
<evidence type="ECO:0000313" key="3">
    <source>
        <dbReference type="Proteomes" id="UP001500320"/>
    </source>
</evidence>
<reference evidence="3" key="1">
    <citation type="journal article" date="2019" name="Int. J. Syst. Evol. Microbiol.">
        <title>The Global Catalogue of Microorganisms (GCM) 10K type strain sequencing project: providing services to taxonomists for standard genome sequencing and annotation.</title>
        <authorList>
            <consortium name="The Broad Institute Genomics Platform"/>
            <consortium name="The Broad Institute Genome Sequencing Center for Infectious Disease"/>
            <person name="Wu L."/>
            <person name="Ma J."/>
        </authorList>
    </citation>
    <scope>NUCLEOTIDE SEQUENCE [LARGE SCALE GENOMIC DNA]</scope>
    <source>
        <strain evidence="3">JCM 9373</strain>
    </source>
</reference>